<organism evidence="1 2">
    <name type="scientific">Maudiozyma barnettii</name>
    <dbReference type="NCBI Taxonomy" id="61262"/>
    <lineage>
        <taxon>Eukaryota</taxon>
        <taxon>Fungi</taxon>
        <taxon>Dikarya</taxon>
        <taxon>Ascomycota</taxon>
        <taxon>Saccharomycotina</taxon>
        <taxon>Saccharomycetes</taxon>
        <taxon>Saccharomycetales</taxon>
        <taxon>Saccharomycetaceae</taxon>
        <taxon>Maudiozyma</taxon>
    </lineage>
</organism>
<sequence length="200" mass="23498">MHTSKRPIPASLLAKQANRLKNGQNDMDTVTPVEMENILSNSMDDIFNLFKPNVMTEEDEQKSKEMYQQTLKQHFQNGEFDALLVKQFGLQGTQLNTTELMSNFKKLQPLQLDLIKYSMNQLIDFKKDWNLMPNYLKQLQYYLSYGNYGPREHYNDFSNKYEKIKFKLDPLTKVVLIIFTTITTTALIKPRRSSRDDQPI</sequence>
<dbReference type="OrthoDB" id="4069787at2759"/>
<dbReference type="EMBL" id="CAEFZW010000007">
    <property type="protein sequence ID" value="CAB4255842.1"/>
    <property type="molecule type" value="Genomic_DNA"/>
</dbReference>
<name>A0A8H2ZIT3_9SACH</name>
<accession>A0A8H2ZIT3</accession>
<proteinExistence type="predicted"/>
<dbReference type="RefSeq" id="XP_041407686.1">
    <property type="nucleotide sequence ID" value="XM_041551752.1"/>
</dbReference>
<reference evidence="1 2" key="1">
    <citation type="submission" date="2020-05" db="EMBL/GenBank/DDBJ databases">
        <authorList>
            <person name="Casaregola S."/>
            <person name="Devillers H."/>
            <person name="Grondin C."/>
        </authorList>
    </citation>
    <scope>NUCLEOTIDE SEQUENCE [LARGE SCALE GENOMIC DNA]</scope>
    <source>
        <strain evidence="1 2">CLIB 1767</strain>
    </source>
</reference>
<dbReference type="AlphaFoldDB" id="A0A8H2ZIT3"/>
<evidence type="ECO:0000313" key="1">
    <source>
        <dbReference type="EMBL" id="CAB4255842.1"/>
    </source>
</evidence>
<comment type="caution">
    <text evidence="1">The sequence shown here is derived from an EMBL/GenBank/DDBJ whole genome shotgun (WGS) entry which is preliminary data.</text>
</comment>
<keyword evidence="2" id="KW-1185">Reference proteome</keyword>
<evidence type="ECO:0000313" key="2">
    <source>
        <dbReference type="Proteomes" id="UP000644660"/>
    </source>
</evidence>
<protein>
    <submittedName>
        <fullName evidence="1">Uncharacterized protein</fullName>
    </submittedName>
</protein>
<dbReference type="GeneID" id="64858903"/>
<gene>
    <name evidence="1" type="ORF">KABA2_07S05698</name>
</gene>
<dbReference type="Proteomes" id="UP000644660">
    <property type="component" value="Unassembled WGS sequence"/>
</dbReference>